<dbReference type="EMBL" id="BOMW01000059">
    <property type="protein sequence ID" value="GIF08124.1"/>
    <property type="molecule type" value="Genomic_DNA"/>
</dbReference>
<evidence type="ECO:0008006" key="4">
    <source>
        <dbReference type="Google" id="ProtNLM"/>
    </source>
</evidence>
<evidence type="ECO:0000256" key="1">
    <source>
        <dbReference type="SAM" id="SignalP"/>
    </source>
</evidence>
<reference evidence="2" key="1">
    <citation type="submission" date="2021-01" db="EMBL/GenBank/DDBJ databases">
        <title>Whole genome shotgun sequence of Actinoplanes siamensis NBRC 109076.</title>
        <authorList>
            <person name="Komaki H."/>
            <person name="Tamura T."/>
        </authorList>
    </citation>
    <scope>NUCLEOTIDE SEQUENCE</scope>
    <source>
        <strain evidence="2">NBRC 109076</strain>
    </source>
</reference>
<name>A0A919TN03_9ACTN</name>
<organism evidence="2 3">
    <name type="scientific">Actinoplanes siamensis</name>
    <dbReference type="NCBI Taxonomy" id="1223317"/>
    <lineage>
        <taxon>Bacteria</taxon>
        <taxon>Bacillati</taxon>
        <taxon>Actinomycetota</taxon>
        <taxon>Actinomycetes</taxon>
        <taxon>Micromonosporales</taxon>
        <taxon>Micromonosporaceae</taxon>
        <taxon>Actinoplanes</taxon>
    </lineage>
</organism>
<accession>A0A919TN03</accession>
<dbReference type="Proteomes" id="UP000629619">
    <property type="component" value="Unassembled WGS sequence"/>
</dbReference>
<dbReference type="RefSeq" id="WP_203683499.1">
    <property type="nucleotide sequence ID" value="NZ_BOMW01000059.1"/>
</dbReference>
<gene>
    <name evidence="2" type="ORF">Asi03nite_56620</name>
</gene>
<feature type="chain" id="PRO_5038875711" description="Lipoprotein" evidence="1">
    <location>
        <begin position="18"/>
        <end position="276"/>
    </location>
</feature>
<feature type="signal peptide" evidence="1">
    <location>
        <begin position="1"/>
        <end position="17"/>
    </location>
</feature>
<keyword evidence="3" id="KW-1185">Reference proteome</keyword>
<dbReference type="PROSITE" id="PS51257">
    <property type="entry name" value="PROKAR_LIPOPROTEIN"/>
    <property type="match status" value="1"/>
</dbReference>
<evidence type="ECO:0000313" key="2">
    <source>
        <dbReference type="EMBL" id="GIF08124.1"/>
    </source>
</evidence>
<comment type="caution">
    <text evidence="2">The sequence shown here is derived from an EMBL/GenBank/DDBJ whole genome shotgun (WGS) entry which is preliminary data.</text>
</comment>
<protein>
    <recommendedName>
        <fullName evidence="4">Lipoprotein</fullName>
    </recommendedName>
</protein>
<dbReference type="AlphaFoldDB" id="A0A919TN03"/>
<evidence type="ECO:0000313" key="3">
    <source>
        <dbReference type="Proteomes" id="UP000629619"/>
    </source>
</evidence>
<proteinExistence type="predicted"/>
<sequence length="276" mass="28642">MRWRPVLSVTAAAVLLAATGACRRTAPLDLSATAEQWRVHEVNRQLAIALHNNGDVPVRVSRVEPVLPSFDGEAAVDTDALLPAGGLRVDVPVPYGTGTCVASAAASHVVVVARADGAAEDQRITIALPDPNPLLDKLLAADCASRRIQRSVTLRFGPWTDAGPAGLRGALVVSRTAAATGTVQVRKLDGNVMYALRPPARTPVASVTAGAPVASVPLTASPARCDAHALAEIKKPFEFLATVSLDGGAELATAVPVGDADRQALDGMLRRICKLP</sequence>
<keyword evidence="1" id="KW-0732">Signal</keyword>